<protein>
    <submittedName>
        <fullName evidence="1">Uncharacterized protein</fullName>
    </submittedName>
</protein>
<dbReference type="AlphaFoldDB" id="A0A0A9A4J6"/>
<proteinExistence type="predicted"/>
<reference evidence="1" key="2">
    <citation type="journal article" date="2015" name="Data Brief">
        <title>Shoot transcriptome of the giant reed, Arundo donax.</title>
        <authorList>
            <person name="Barrero R.A."/>
            <person name="Guerrero F.D."/>
            <person name="Moolhuijzen P."/>
            <person name="Goolsby J.A."/>
            <person name="Tidwell J."/>
            <person name="Bellgard S.E."/>
            <person name="Bellgard M.I."/>
        </authorList>
    </citation>
    <scope>NUCLEOTIDE SEQUENCE</scope>
    <source>
        <tissue evidence="1">Shoot tissue taken approximately 20 cm above the soil surface</tissue>
    </source>
</reference>
<organism evidence="1">
    <name type="scientific">Arundo donax</name>
    <name type="common">Giant reed</name>
    <name type="synonym">Donax arundinaceus</name>
    <dbReference type="NCBI Taxonomy" id="35708"/>
    <lineage>
        <taxon>Eukaryota</taxon>
        <taxon>Viridiplantae</taxon>
        <taxon>Streptophyta</taxon>
        <taxon>Embryophyta</taxon>
        <taxon>Tracheophyta</taxon>
        <taxon>Spermatophyta</taxon>
        <taxon>Magnoliopsida</taxon>
        <taxon>Liliopsida</taxon>
        <taxon>Poales</taxon>
        <taxon>Poaceae</taxon>
        <taxon>PACMAD clade</taxon>
        <taxon>Arundinoideae</taxon>
        <taxon>Arundineae</taxon>
        <taxon>Arundo</taxon>
    </lineage>
</organism>
<dbReference type="EMBL" id="GBRH01255933">
    <property type="protein sequence ID" value="JAD41962.1"/>
    <property type="molecule type" value="Transcribed_RNA"/>
</dbReference>
<evidence type="ECO:0000313" key="1">
    <source>
        <dbReference type="EMBL" id="JAD41962.1"/>
    </source>
</evidence>
<sequence>MTKGNLLSDKMNVDLNVLRTTVLNWIGRHVHSTNVVTLDNCGRLEGNMKFLKKLAHPPTLSNSVGNRTILGFYNGPGDRGLTLRGQGNQIITKINTEPRRRVSIVRTTSPVRVRIRSPSGH</sequence>
<accession>A0A0A9A4J6</accession>
<reference evidence="1" key="1">
    <citation type="submission" date="2014-09" db="EMBL/GenBank/DDBJ databases">
        <authorList>
            <person name="Magalhaes I.L.F."/>
            <person name="Oliveira U."/>
            <person name="Santos F.R."/>
            <person name="Vidigal T.H.D.A."/>
            <person name="Brescovit A.D."/>
            <person name="Santos A.J."/>
        </authorList>
    </citation>
    <scope>NUCLEOTIDE SEQUENCE</scope>
    <source>
        <tissue evidence="1">Shoot tissue taken approximately 20 cm above the soil surface</tissue>
    </source>
</reference>
<name>A0A0A9A4J6_ARUDO</name>